<name>A0A7S1EW23_NOCSC</name>
<evidence type="ECO:0000313" key="1">
    <source>
        <dbReference type="EMBL" id="CAD8828573.1"/>
    </source>
</evidence>
<dbReference type="AlphaFoldDB" id="A0A7S1EW23"/>
<dbReference type="EMBL" id="HBFQ01004194">
    <property type="protein sequence ID" value="CAD8828573.1"/>
    <property type="molecule type" value="Transcribed_RNA"/>
</dbReference>
<sequence length="144" mass="15924">MAQEFQLKPFSEMLCNCCVSEDSGAVDNVHTGVLGEELNTDELQVQEEQDFEFTAQLDRTTGVRLGINVTQIDKDGAGQSTLKITSLETGEFAGAIWNEANPAKEIKTGDYIVSANGQFELKEMVKQCKQWHILNLVLVRKAKG</sequence>
<proteinExistence type="predicted"/>
<organism evidence="1">
    <name type="scientific">Noctiluca scintillans</name>
    <name type="common">Sea sparkle</name>
    <name type="synonym">Red tide dinoflagellate</name>
    <dbReference type="NCBI Taxonomy" id="2966"/>
    <lineage>
        <taxon>Eukaryota</taxon>
        <taxon>Sar</taxon>
        <taxon>Alveolata</taxon>
        <taxon>Dinophyceae</taxon>
        <taxon>Noctilucales</taxon>
        <taxon>Noctilucaceae</taxon>
        <taxon>Noctiluca</taxon>
    </lineage>
</organism>
<protein>
    <recommendedName>
        <fullName evidence="2">PDZ domain-containing protein</fullName>
    </recommendedName>
</protein>
<accession>A0A7S1EW23</accession>
<reference evidence="1" key="1">
    <citation type="submission" date="2021-01" db="EMBL/GenBank/DDBJ databases">
        <authorList>
            <person name="Corre E."/>
            <person name="Pelletier E."/>
            <person name="Niang G."/>
            <person name="Scheremetjew M."/>
            <person name="Finn R."/>
            <person name="Kale V."/>
            <person name="Holt S."/>
            <person name="Cochrane G."/>
            <person name="Meng A."/>
            <person name="Brown T."/>
            <person name="Cohen L."/>
        </authorList>
    </citation>
    <scope>NUCLEOTIDE SEQUENCE</scope>
</reference>
<gene>
    <name evidence="1" type="ORF">NSCI0253_LOCUS2919</name>
</gene>
<evidence type="ECO:0008006" key="2">
    <source>
        <dbReference type="Google" id="ProtNLM"/>
    </source>
</evidence>